<dbReference type="InterPro" id="IPR012317">
    <property type="entry name" value="Poly(ADP-ribose)pol_cat_dom"/>
</dbReference>
<comment type="caution">
    <text evidence="8">The sequence shown here is derived from an EMBL/GenBank/DDBJ whole genome shotgun (WGS) entry which is preliminary data.</text>
</comment>
<evidence type="ECO:0000256" key="4">
    <source>
        <dbReference type="RuleBase" id="RU362114"/>
    </source>
</evidence>
<sequence>MYPLIPSMLLTHNKSVMSPTEIPAAILSSTPNLSASSPTSTAVTTTGLANGPTRGPSVAASYKPINKGTGWEDLSTMEEIERQYCDPKVDRIPLIDFLTMRSGTHRIRRLSTVSSVEKPSEYVLTTEWLWYWRDEYGTWTQYGHSNVAQVCSTASSSDLENVYLSDPTAAVSFTAGKQTYEIKFQEMKQKNIVFKTEKDVCRRPKFHSFEDVKCLRGSTKSAAAAQSPLKTDLYPRTWQTEAMPEIGCQKVLVSATSSEFSEIVGSFTKTVSGHVVKRMWRLQNPSLWQVFQWQKEQMKKANQGRDVKEVQLFHGTEKLHVDAICNQNFDWRICGTHGTVYGQGSYFARDASYSHDYCTPTPSGARMMFVARVLVGDFVVGNYKMKRPPQRPGSSTQYYDSCVDDVSSPSIFVVFEKHQIYPEYLLEYEESKKQRCLLKRQT</sequence>
<dbReference type="EC" id="2.4.2.-" evidence="4"/>
<feature type="compositionally biased region" description="Low complexity" evidence="5">
    <location>
        <begin position="34"/>
        <end position="46"/>
    </location>
</feature>
<keyword evidence="4" id="KW-0520">NAD</keyword>
<feature type="domain" description="PARP catalytic" evidence="7">
    <location>
        <begin position="234"/>
        <end position="442"/>
    </location>
</feature>
<keyword evidence="9" id="KW-1185">Reference proteome</keyword>
<dbReference type="PROSITE" id="PS51059">
    <property type="entry name" value="PARP_CATALYTIC"/>
    <property type="match status" value="1"/>
</dbReference>
<dbReference type="Pfam" id="PF02825">
    <property type="entry name" value="WWE"/>
    <property type="match status" value="1"/>
</dbReference>
<dbReference type="Pfam" id="PF00644">
    <property type="entry name" value="PARP"/>
    <property type="match status" value="1"/>
</dbReference>
<dbReference type="SUPFAM" id="SSF117839">
    <property type="entry name" value="WWE domain"/>
    <property type="match status" value="1"/>
</dbReference>
<evidence type="ECO:0000259" key="7">
    <source>
        <dbReference type="PROSITE" id="PS51059"/>
    </source>
</evidence>
<organism evidence="8 9">
    <name type="scientific">Eleutherodactylus coqui</name>
    <name type="common">Puerto Rican coqui</name>
    <dbReference type="NCBI Taxonomy" id="57060"/>
    <lineage>
        <taxon>Eukaryota</taxon>
        <taxon>Metazoa</taxon>
        <taxon>Chordata</taxon>
        <taxon>Craniata</taxon>
        <taxon>Vertebrata</taxon>
        <taxon>Euteleostomi</taxon>
        <taxon>Amphibia</taxon>
        <taxon>Batrachia</taxon>
        <taxon>Anura</taxon>
        <taxon>Neobatrachia</taxon>
        <taxon>Hyloidea</taxon>
        <taxon>Eleutherodactylidae</taxon>
        <taxon>Eleutherodactylinae</taxon>
        <taxon>Eleutherodactylus</taxon>
        <taxon>Eleutherodactylus</taxon>
    </lineage>
</organism>
<dbReference type="CDD" id="cd01439">
    <property type="entry name" value="TCCD_inducible_PARP_like"/>
    <property type="match status" value="1"/>
</dbReference>
<gene>
    <name evidence="8" type="ORF">GDO78_020587</name>
</gene>
<evidence type="ECO:0000313" key="8">
    <source>
        <dbReference type="EMBL" id="KAG9472240.1"/>
    </source>
</evidence>
<dbReference type="Pfam" id="PF23466">
    <property type="entry name" value="WWE_4"/>
    <property type="match status" value="1"/>
</dbReference>
<name>A0A8J6ENH3_ELECQ</name>
<feature type="region of interest" description="Disordered" evidence="5">
    <location>
        <begin position="30"/>
        <end position="57"/>
    </location>
</feature>
<accession>A0A8J6ENH3</accession>
<dbReference type="OrthoDB" id="6133115at2759"/>
<dbReference type="Proteomes" id="UP000770717">
    <property type="component" value="Unassembled WGS sequence"/>
</dbReference>
<keyword evidence="2" id="KW-0539">Nucleus</keyword>
<dbReference type="AlphaFoldDB" id="A0A8J6ENH3"/>
<dbReference type="PROSITE" id="PS50918">
    <property type="entry name" value="WWE"/>
    <property type="match status" value="1"/>
</dbReference>
<evidence type="ECO:0000259" key="6">
    <source>
        <dbReference type="PROSITE" id="PS50918"/>
    </source>
</evidence>
<dbReference type="Gene3D" id="3.90.228.10">
    <property type="match status" value="1"/>
</dbReference>
<evidence type="ECO:0000256" key="1">
    <source>
        <dbReference type="ARBA" id="ARBA00004123"/>
    </source>
</evidence>
<dbReference type="InterPro" id="IPR004170">
    <property type="entry name" value="WWE_dom"/>
</dbReference>
<dbReference type="GO" id="GO:1990404">
    <property type="term" value="F:NAD+-protein mono-ADP-ribosyltransferase activity"/>
    <property type="evidence" value="ECO:0007669"/>
    <property type="project" value="TreeGrafter"/>
</dbReference>
<keyword evidence="4" id="KW-0808">Transferase</keyword>
<evidence type="ECO:0000256" key="3">
    <source>
        <dbReference type="ARBA" id="ARBA00024347"/>
    </source>
</evidence>
<dbReference type="InterPro" id="IPR037197">
    <property type="entry name" value="WWE_dom_sf"/>
</dbReference>
<protein>
    <recommendedName>
        <fullName evidence="4">Poly [ADP-ribose] polymerase</fullName>
        <shortName evidence="4">PARP</shortName>
        <ecNumber evidence="4">2.4.2.-</ecNumber>
    </recommendedName>
</protein>
<comment type="similarity">
    <text evidence="3">Belongs to the ARTD/PARP family.</text>
</comment>
<proteinExistence type="inferred from homology"/>
<reference evidence="8" key="1">
    <citation type="thesis" date="2020" institute="ProQuest LLC" country="789 East Eisenhower Parkway, Ann Arbor, MI, USA">
        <title>Comparative Genomics and Chromosome Evolution.</title>
        <authorList>
            <person name="Mudd A.B."/>
        </authorList>
    </citation>
    <scope>NUCLEOTIDE SEQUENCE</scope>
    <source>
        <strain evidence="8">HN-11 Male</strain>
        <tissue evidence="8">Kidney and liver</tissue>
    </source>
</reference>
<evidence type="ECO:0000313" key="9">
    <source>
        <dbReference type="Proteomes" id="UP000770717"/>
    </source>
</evidence>
<dbReference type="GO" id="GO:0003950">
    <property type="term" value="F:NAD+ poly-ADP-ribosyltransferase activity"/>
    <property type="evidence" value="ECO:0007669"/>
    <property type="project" value="UniProtKB-UniRule"/>
</dbReference>
<dbReference type="InterPro" id="IPR051712">
    <property type="entry name" value="ARTD-AVP"/>
</dbReference>
<keyword evidence="4" id="KW-0328">Glycosyltransferase</keyword>
<dbReference type="EMBL" id="WNTK01000065">
    <property type="protein sequence ID" value="KAG9472240.1"/>
    <property type="molecule type" value="Genomic_DNA"/>
</dbReference>
<feature type="domain" description="WWE" evidence="6">
    <location>
        <begin position="115"/>
        <end position="202"/>
    </location>
</feature>
<comment type="subcellular location">
    <subcellularLocation>
        <location evidence="1">Nucleus</location>
    </subcellularLocation>
</comment>
<dbReference type="GO" id="GO:0005634">
    <property type="term" value="C:nucleus"/>
    <property type="evidence" value="ECO:0007669"/>
    <property type="project" value="UniProtKB-SubCell"/>
</dbReference>
<dbReference type="SUPFAM" id="SSF56399">
    <property type="entry name" value="ADP-ribosylation"/>
    <property type="match status" value="1"/>
</dbReference>
<evidence type="ECO:0000256" key="5">
    <source>
        <dbReference type="SAM" id="MobiDB-lite"/>
    </source>
</evidence>
<dbReference type="Gene3D" id="3.30.720.50">
    <property type="match status" value="1"/>
</dbReference>
<evidence type="ECO:0000256" key="2">
    <source>
        <dbReference type="ARBA" id="ARBA00023242"/>
    </source>
</evidence>
<dbReference type="PANTHER" id="PTHR45740:SF20">
    <property type="entry name" value="POLY [ADP-RIBOSE] POLYMERASE"/>
    <property type="match status" value="1"/>
</dbReference>
<dbReference type="PANTHER" id="PTHR45740">
    <property type="entry name" value="POLY [ADP-RIBOSE] POLYMERASE"/>
    <property type="match status" value="1"/>
</dbReference>